<dbReference type="InterPro" id="IPR023186">
    <property type="entry name" value="IUNH"/>
</dbReference>
<dbReference type="RefSeq" id="WP_146504521.1">
    <property type="nucleotide sequence ID" value="NZ_SJPG01000001.1"/>
</dbReference>
<dbReference type="EC" id="3.2.-.-" evidence="5"/>
<dbReference type="OrthoDB" id="9797882at2"/>
<feature type="region of interest" description="Disordered" evidence="3">
    <location>
        <begin position="1"/>
        <end position="23"/>
    </location>
</feature>
<evidence type="ECO:0000259" key="4">
    <source>
        <dbReference type="Pfam" id="PF01156"/>
    </source>
</evidence>
<dbReference type="Pfam" id="PF01156">
    <property type="entry name" value="IU_nuc_hydro"/>
    <property type="match status" value="1"/>
</dbReference>
<feature type="domain" description="Inosine/uridine-preferring nucleoside hydrolase" evidence="4">
    <location>
        <begin position="31"/>
        <end position="331"/>
    </location>
</feature>
<reference evidence="5 6" key="1">
    <citation type="submission" date="2019-02" db="EMBL/GenBank/DDBJ databases">
        <title>Deep-cultivation of Planctomycetes and their phenomic and genomic characterization uncovers novel biology.</title>
        <authorList>
            <person name="Wiegand S."/>
            <person name="Jogler M."/>
            <person name="Boedeker C."/>
            <person name="Pinto D."/>
            <person name="Vollmers J."/>
            <person name="Rivas-Marin E."/>
            <person name="Kohn T."/>
            <person name="Peeters S.H."/>
            <person name="Heuer A."/>
            <person name="Rast P."/>
            <person name="Oberbeckmann S."/>
            <person name="Bunk B."/>
            <person name="Jeske O."/>
            <person name="Meyerdierks A."/>
            <person name="Storesund J.E."/>
            <person name="Kallscheuer N."/>
            <person name="Luecker S."/>
            <person name="Lage O.M."/>
            <person name="Pohl T."/>
            <person name="Merkel B.J."/>
            <person name="Hornburger P."/>
            <person name="Mueller R.-W."/>
            <person name="Bruemmer F."/>
            <person name="Labrenz M."/>
            <person name="Spormann A.M."/>
            <person name="Op Den Camp H."/>
            <person name="Overmann J."/>
            <person name="Amann R."/>
            <person name="Jetten M.S.M."/>
            <person name="Mascher T."/>
            <person name="Medema M.H."/>
            <person name="Devos D.P."/>
            <person name="Kaster A.-K."/>
            <person name="Ovreas L."/>
            <person name="Rohde M."/>
            <person name="Galperin M.Y."/>
            <person name="Jogler C."/>
        </authorList>
    </citation>
    <scope>NUCLEOTIDE SEQUENCE [LARGE SCALE GENOMIC DNA]</scope>
    <source>
        <strain evidence="5 6">Pan54</strain>
    </source>
</reference>
<proteinExistence type="predicted"/>
<dbReference type="PANTHER" id="PTHR12304:SF4">
    <property type="entry name" value="URIDINE NUCLEOSIDASE"/>
    <property type="match status" value="1"/>
</dbReference>
<evidence type="ECO:0000256" key="1">
    <source>
        <dbReference type="ARBA" id="ARBA00022801"/>
    </source>
</evidence>
<dbReference type="GO" id="GO:0005829">
    <property type="term" value="C:cytosol"/>
    <property type="evidence" value="ECO:0007669"/>
    <property type="project" value="TreeGrafter"/>
</dbReference>
<dbReference type="GO" id="GO:0008477">
    <property type="term" value="F:purine nucleosidase activity"/>
    <property type="evidence" value="ECO:0007669"/>
    <property type="project" value="TreeGrafter"/>
</dbReference>
<comment type="caution">
    <text evidence="5">The sequence shown here is derived from an EMBL/GenBank/DDBJ whole genome shotgun (WGS) entry which is preliminary data.</text>
</comment>
<sequence>MSPEELMPEEFEPEVKSQPTKSMSPIRRHKLVIDADPGLIDALTIMVAILDPQIDVLALTATAGVVSGKQANQNMQTILNRMDPQKYPRLGCTEVELPALISSLREVPIPLLIGENGLGDCPTTAVSLASPHTSAKVLVDVVRNNPHEVTVLTLGPMTNIVLACEIAPDFLQEVKTLICLGGSINEGGDVTATSEGNVYADPEAARYVFKSSCLKTLVPLDISDQLRLNFGALDRLPQDSKSPISDLVHQLLSFALRSSRRHLGQEGIALNGLAALAAAVRPQFFSRRLMSVDVETGGELTRGMLVVDRRGVRHQEANLEVLTEIDDHAAFDYFTGVLWSAIENGE</sequence>
<evidence type="ECO:0000313" key="5">
    <source>
        <dbReference type="EMBL" id="TWT62691.1"/>
    </source>
</evidence>
<dbReference type="InterPro" id="IPR001910">
    <property type="entry name" value="Inosine/uridine_hydrolase_dom"/>
</dbReference>
<evidence type="ECO:0000313" key="6">
    <source>
        <dbReference type="Proteomes" id="UP000316095"/>
    </source>
</evidence>
<dbReference type="EMBL" id="SJPG01000001">
    <property type="protein sequence ID" value="TWT62691.1"/>
    <property type="molecule type" value="Genomic_DNA"/>
</dbReference>
<gene>
    <name evidence="5" type="primary">rihA</name>
    <name evidence="5" type="ORF">Pan54_34360</name>
</gene>
<dbReference type="Gene3D" id="3.90.245.10">
    <property type="entry name" value="Ribonucleoside hydrolase-like"/>
    <property type="match status" value="1"/>
</dbReference>
<keyword evidence="6" id="KW-1185">Reference proteome</keyword>
<dbReference type="SUPFAM" id="SSF53590">
    <property type="entry name" value="Nucleoside hydrolase"/>
    <property type="match status" value="1"/>
</dbReference>
<dbReference type="AlphaFoldDB" id="A0A5C5XJW6"/>
<keyword evidence="1 5" id="KW-0378">Hydrolase</keyword>
<evidence type="ECO:0000256" key="3">
    <source>
        <dbReference type="SAM" id="MobiDB-lite"/>
    </source>
</evidence>
<dbReference type="GO" id="GO:0006152">
    <property type="term" value="P:purine nucleoside catabolic process"/>
    <property type="evidence" value="ECO:0007669"/>
    <property type="project" value="TreeGrafter"/>
</dbReference>
<protein>
    <submittedName>
        <fullName evidence="5">Pyrimidine-specific ribonucleoside hydrolase RihA</fullName>
        <ecNumber evidence="5">3.2.-.-</ecNumber>
    </submittedName>
</protein>
<name>A0A5C5XJW6_9PLAN</name>
<dbReference type="InterPro" id="IPR036452">
    <property type="entry name" value="Ribo_hydro-like"/>
</dbReference>
<dbReference type="PANTHER" id="PTHR12304">
    <property type="entry name" value="INOSINE-URIDINE PREFERRING NUCLEOSIDE HYDROLASE"/>
    <property type="match status" value="1"/>
</dbReference>
<dbReference type="Proteomes" id="UP000316095">
    <property type="component" value="Unassembled WGS sequence"/>
</dbReference>
<organism evidence="5 6">
    <name type="scientific">Rubinisphaera italica</name>
    <dbReference type="NCBI Taxonomy" id="2527969"/>
    <lineage>
        <taxon>Bacteria</taxon>
        <taxon>Pseudomonadati</taxon>
        <taxon>Planctomycetota</taxon>
        <taxon>Planctomycetia</taxon>
        <taxon>Planctomycetales</taxon>
        <taxon>Planctomycetaceae</taxon>
        <taxon>Rubinisphaera</taxon>
    </lineage>
</organism>
<keyword evidence="2 5" id="KW-0326">Glycosidase</keyword>
<feature type="compositionally biased region" description="Acidic residues" evidence="3">
    <location>
        <begin position="1"/>
        <end position="12"/>
    </location>
</feature>
<accession>A0A5C5XJW6</accession>
<evidence type="ECO:0000256" key="2">
    <source>
        <dbReference type="ARBA" id="ARBA00023295"/>
    </source>
</evidence>